<protein>
    <submittedName>
        <fullName evidence="1">Uncharacterized protein</fullName>
    </submittedName>
</protein>
<proteinExistence type="predicted"/>
<reference evidence="1" key="1">
    <citation type="journal article" date="2020" name="New Phytol.">
        <title>Comparative genomics reveals dynamic genome evolution in host specialist ectomycorrhizal fungi.</title>
        <authorList>
            <person name="Lofgren L.A."/>
            <person name="Nguyen N.H."/>
            <person name="Vilgalys R."/>
            <person name="Ruytinx J."/>
            <person name="Liao H.L."/>
            <person name="Branco S."/>
            <person name="Kuo A."/>
            <person name="LaButti K."/>
            <person name="Lipzen A."/>
            <person name="Andreopoulos W."/>
            <person name="Pangilinan J."/>
            <person name="Riley R."/>
            <person name="Hundley H."/>
            <person name="Na H."/>
            <person name="Barry K."/>
            <person name="Grigoriev I.V."/>
            <person name="Stajich J.E."/>
            <person name="Kennedy P.G."/>
        </authorList>
    </citation>
    <scope>NUCLEOTIDE SEQUENCE</scope>
    <source>
        <strain evidence="1">MN1</strain>
    </source>
</reference>
<dbReference type="GeneID" id="64633294"/>
<name>A0A9P7JIB5_9AGAM</name>
<gene>
    <name evidence="1" type="ORF">BJ212DRAFT_1475758</name>
</gene>
<evidence type="ECO:0000313" key="2">
    <source>
        <dbReference type="Proteomes" id="UP000807769"/>
    </source>
</evidence>
<comment type="caution">
    <text evidence="1">The sequence shown here is derived from an EMBL/GenBank/DDBJ whole genome shotgun (WGS) entry which is preliminary data.</text>
</comment>
<keyword evidence="2" id="KW-1185">Reference proteome</keyword>
<dbReference type="AlphaFoldDB" id="A0A9P7JIB5"/>
<dbReference type="EMBL" id="JABBWG010000003">
    <property type="protein sequence ID" value="KAG1824456.1"/>
    <property type="molecule type" value="Genomic_DNA"/>
</dbReference>
<accession>A0A9P7JIB5</accession>
<dbReference type="RefSeq" id="XP_041198173.1">
    <property type="nucleotide sequence ID" value="XM_041339278.1"/>
</dbReference>
<dbReference type="Proteomes" id="UP000807769">
    <property type="component" value="Unassembled WGS sequence"/>
</dbReference>
<sequence length="102" mass="10681">MHIGIFLGLPRTKVYKDSHRRKNTNIPQVEDTPPAPVLVALVPSIPVTPAAPIPVTPAPSLPVAPAPSIHVTHVATSSGPVPTVTTTTAAAIATTLHRPRRQ</sequence>
<organism evidence="1 2">
    <name type="scientific">Suillus subaureus</name>
    <dbReference type="NCBI Taxonomy" id="48587"/>
    <lineage>
        <taxon>Eukaryota</taxon>
        <taxon>Fungi</taxon>
        <taxon>Dikarya</taxon>
        <taxon>Basidiomycota</taxon>
        <taxon>Agaricomycotina</taxon>
        <taxon>Agaricomycetes</taxon>
        <taxon>Agaricomycetidae</taxon>
        <taxon>Boletales</taxon>
        <taxon>Suillineae</taxon>
        <taxon>Suillaceae</taxon>
        <taxon>Suillus</taxon>
    </lineage>
</organism>
<evidence type="ECO:0000313" key="1">
    <source>
        <dbReference type="EMBL" id="KAG1824456.1"/>
    </source>
</evidence>